<organism evidence="2 3">
    <name type="scientific">Parasitella parasitica</name>
    <dbReference type="NCBI Taxonomy" id="35722"/>
    <lineage>
        <taxon>Eukaryota</taxon>
        <taxon>Fungi</taxon>
        <taxon>Fungi incertae sedis</taxon>
        <taxon>Mucoromycota</taxon>
        <taxon>Mucoromycotina</taxon>
        <taxon>Mucoromycetes</taxon>
        <taxon>Mucorales</taxon>
        <taxon>Mucorineae</taxon>
        <taxon>Mucoraceae</taxon>
        <taxon>Parasitella</taxon>
    </lineage>
</organism>
<dbReference type="EMBL" id="LN724412">
    <property type="protein sequence ID" value="CEP10587.1"/>
    <property type="molecule type" value="Genomic_DNA"/>
</dbReference>
<keyword evidence="3" id="KW-1185">Reference proteome</keyword>
<dbReference type="AlphaFoldDB" id="A0A0B7MZL6"/>
<gene>
    <name evidence="2" type="primary">PARPA_04303.1 scaffold 12477</name>
</gene>
<evidence type="ECO:0000313" key="2">
    <source>
        <dbReference type="EMBL" id="CEP10587.1"/>
    </source>
</evidence>
<dbReference type="OrthoDB" id="2250284at2759"/>
<dbReference type="Proteomes" id="UP000054107">
    <property type="component" value="Unassembled WGS sequence"/>
</dbReference>
<evidence type="ECO:0000313" key="3">
    <source>
        <dbReference type="Proteomes" id="UP000054107"/>
    </source>
</evidence>
<evidence type="ECO:0000256" key="1">
    <source>
        <dbReference type="SAM" id="MobiDB-lite"/>
    </source>
</evidence>
<reference evidence="2 3" key="1">
    <citation type="submission" date="2014-09" db="EMBL/GenBank/DDBJ databases">
        <authorList>
            <person name="Ellenberger Sabrina"/>
        </authorList>
    </citation>
    <scope>NUCLEOTIDE SEQUENCE [LARGE SCALE GENOMIC DNA]</scope>
    <source>
        <strain evidence="2 3">CBS 412.66</strain>
    </source>
</reference>
<protein>
    <submittedName>
        <fullName evidence="2">Uncharacterized protein</fullName>
    </submittedName>
</protein>
<proteinExistence type="predicted"/>
<sequence>MSALQFEQDFPIGFAEDRSQPEEDSTDFYVEWLDNTSEFPGLSAAASLSSANLTAGSWELLQRKELNEEDNLVEEDDGAWSKINTSQEHPLYAQIVEKNATELQPTKRNVQPLWSNTHKSKAKAQNAIEDLDNNQDDLGTELLGIHKSQSRRANRMTRRRNYHDLRVLDFRVDGVFRMATTRNGTDITWLPSSDCDQNLVISNLGCTLFNLDINTRPEALRYAARYKHNVQKFSYKILKSSTSSKHPLFPDGREYSVHSAIVKN</sequence>
<name>A0A0B7MZL6_9FUNG</name>
<feature type="region of interest" description="Disordered" evidence="1">
    <location>
        <begin position="1"/>
        <end position="24"/>
    </location>
</feature>
<accession>A0A0B7MZL6</accession>